<protein>
    <submittedName>
        <fullName evidence="2">Uncharacterized protein</fullName>
    </submittedName>
</protein>
<feature type="region of interest" description="Disordered" evidence="1">
    <location>
        <begin position="21"/>
        <end position="86"/>
    </location>
</feature>
<dbReference type="EMBL" id="GBRH01252229">
    <property type="protein sequence ID" value="JAD45666.1"/>
    <property type="molecule type" value="Transcribed_RNA"/>
</dbReference>
<proteinExistence type="predicted"/>
<evidence type="ECO:0000313" key="2">
    <source>
        <dbReference type="EMBL" id="JAD45666.1"/>
    </source>
</evidence>
<organism evidence="2">
    <name type="scientific">Arundo donax</name>
    <name type="common">Giant reed</name>
    <name type="synonym">Donax arundinaceus</name>
    <dbReference type="NCBI Taxonomy" id="35708"/>
    <lineage>
        <taxon>Eukaryota</taxon>
        <taxon>Viridiplantae</taxon>
        <taxon>Streptophyta</taxon>
        <taxon>Embryophyta</taxon>
        <taxon>Tracheophyta</taxon>
        <taxon>Spermatophyta</taxon>
        <taxon>Magnoliopsida</taxon>
        <taxon>Liliopsida</taxon>
        <taxon>Poales</taxon>
        <taxon>Poaceae</taxon>
        <taxon>PACMAD clade</taxon>
        <taxon>Arundinoideae</taxon>
        <taxon>Arundineae</taxon>
        <taxon>Arundo</taxon>
    </lineage>
</organism>
<reference evidence="2" key="2">
    <citation type="journal article" date="2015" name="Data Brief">
        <title>Shoot transcriptome of the giant reed, Arundo donax.</title>
        <authorList>
            <person name="Barrero R.A."/>
            <person name="Guerrero F.D."/>
            <person name="Moolhuijzen P."/>
            <person name="Goolsby J.A."/>
            <person name="Tidwell J."/>
            <person name="Bellgard S.E."/>
            <person name="Bellgard M.I."/>
        </authorList>
    </citation>
    <scope>NUCLEOTIDE SEQUENCE</scope>
    <source>
        <tissue evidence="2">Shoot tissue taken approximately 20 cm above the soil surface</tissue>
    </source>
</reference>
<feature type="compositionally biased region" description="Polar residues" evidence="1">
    <location>
        <begin position="59"/>
        <end position="72"/>
    </location>
</feature>
<evidence type="ECO:0000256" key="1">
    <source>
        <dbReference type="SAM" id="MobiDB-lite"/>
    </source>
</evidence>
<reference evidence="2" key="1">
    <citation type="submission" date="2014-09" db="EMBL/GenBank/DDBJ databases">
        <authorList>
            <person name="Magalhaes I.L.F."/>
            <person name="Oliveira U."/>
            <person name="Santos F.R."/>
            <person name="Vidigal T.H.D.A."/>
            <person name="Brescovit A.D."/>
            <person name="Santos A.J."/>
        </authorList>
    </citation>
    <scope>NUCLEOTIDE SEQUENCE</scope>
    <source>
        <tissue evidence="2">Shoot tissue taken approximately 20 cm above the soil surface</tissue>
    </source>
</reference>
<name>A0A0A9A3K8_ARUDO</name>
<dbReference type="AlphaFoldDB" id="A0A0A9A3K8"/>
<sequence length="86" mass="9753">MPYCSLATDNSRSLSRAFRGRLESANQAPKLAQPRTKPRPERKEYSSTTSSGWKPASRTWLTQAVASSSVPRRQSAERRKTRRRSS</sequence>
<accession>A0A0A9A3K8</accession>